<dbReference type="Proteomes" id="UP000298616">
    <property type="component" value="Chromosome"/>
</dbReference>
<dbReference type="Gene3D" id="3.90.226.10">
    <property type="entry name" value="2-enoyl-CoA Hydratase, Chain A, domain 1"/>
    <property type="match status" value="1"/>
</dbReference>
<dbReference type="Gene3D" id="3.30.750.44">
    <property type="match status" value="1"/>
</dbReference>
<evidence type="ECO:0000259" key="1">
    <source>
        <dbReference type="SMART" id="SM00245"/>
    </source>
</evidence>
<dbReference type="AlphaFoldDB" id="A0A4D7JL01"/>
<sequence length="478" mass="54778">MNFDLNLIRFSLVILITLSGCEQKSDSLENLPIGTWKSIGYGRILEIDSSEYKLYDLTKISCIPVKTGNFTDIRKAIQIKSDTLYYKIGFDIYSFNKMNQTPYSCLENQKGSTDPKENFEIFAQTVKENYAYFELNSIDWEFIYPVYEEQITSNTTEEELYLLFEDLLDTLKDNHGYIEPSEEVLNQMDSINEMPEEIGDFVVAGVIAEEYLKKDLTHDSKVARWGLMDDNIGYIQINAMWLHGNLHIPDSVKNNLGYVEAYVNEMESLSEPEILQIEVDGIRQTMNKAMKDLYNTKCIILDVRFNGGGHDDVSLEILRWFNSEKKKIASKQARINNSFTEELPIYLDGINTPYSNPLILLTSQQSASATDFLALASLSMENTIRIGSNTQGAISDALEKKLPNGWYFTISNEKYFDLEGNCYENTGIPVDFELNYPEERQKFFSSLIEAPCKDKQKTLFAVENVLIYNLINVGMPQM</sequence>
<organism evidence="2 3">
    <name type="scientific">Mangrovivirga cuniculi</name>
    <dbReference type="NCBI Taxonomy" id="2715131"/>
    <lineage>
        <taxon>Bacteria</taxon>
        <taxon>Pseudomonadati</taxon>
        <taxon>Bacteroidota</taxon>
        <taxon>Cytophagia</taxon>
        <taxon>Cytophagales</taxon>
        <taxon>Mangrovivirgaceae</taxon>
        <taxon>Mangrovivirga</taxon>
    </lineage>
</organism>
<proteinExistence type="predicted"/>
<dbReference type="PANTHER" id="PTHR11261">
    <property type="entry name" value="INTERPHOTORECEPTOR RETINOID-BINDING PROTEIN"/>
    <property type="match status" value="1"/>
</dbReference>
<dbReference type="SMART" id="SM00245">
    <property type="entry name" value="TSPc"/>
    <property type="match status" value="1"/>
</dbReference>
<feature type="domain" description="Tail specific protease" evidence="1">
    <location>
        <begin position="245"/>
        <end position="435"/>
    </location>
</feature>
<accession>A0A4D7JL01</accession>
<protein>
    <recommendedName>
        <fullName evidence="1">Tail specific protease domain-containing protein</fullName>
    </recommendedName>
</protein>
<dbReference type="KEGG" id="fpf:DCC35_18410"/>
<dbReference type="Pfam" id="PF14684">
    <property type="entry name" value="Tricorn_C1"/>
    <property type="match status" value="1"/>
</dbReference>
<dbReference type="CDD" id="cd07563">
    <property type="entry name" value="Peptidase_S41_IRBP"/>
    <property type="match status" value="1"/>
</dbReference>
<dbReference type="PANTHER" id="PTHR11261:SF3">
    <property type="entry name" value="RETINOL-BINDING PROTEIN 3"/>
    <property type="match status" value="1"/>
</dbReference>
<dbReference type="GO" id="GO:0006508">
    <property type="term" value="P:proteolysis"/>
    <property type="evidence" value="ECO:0007669"/>
    <property type="project" value="InterPro"/>
</dbReference>
<dbReference type="InterPro" id="IPR028204">
    <property type="entry name" value="Tricorn_C1"/>
</dbReference>
<dbReference type="SUPFAM" id="SSF52096">
    <property type="entry name" value="ClpP/crotonase"/>
    <property type="match status" value="1"/>
</dbReference>
<dbReference type="GO" id="GO:0008236">
    <property type="term" value="F:serine-type peptidase activity"/>
    <property type="evidence" value="ECO:0007669"/>
    <property type="project" value="InterPro"/>
</dbReference>
<reference evidence="2 3" key="1">
    <citation type="submission" date="2018-04" db="EMBL/GenBank/DDBJ databases">
        <title>Complete genome uncultured novel isolate.</title>
        <authorList>
            <person name="Merlino G."/>
        </authorList>
    </citation>
    <scope>NUCLEOTIDE SEQUENCE [LARGE SCALE GENOMIC DNA]</scope>
    <source>
        <strain evidence="3">R1DC9</strain>
    </source>
</reference>
<gene>
    <name evidence="2" type="ORF">DCC35_18410</name>
</gene>
<evidence type="ECO:0000313" key="3">
    <source>
        <dbReference type="Proteomes" id="UP000298616"/>
    </source>
</evidence>
<dbReference type="InterPro" id="IPR005151">
    <property type="entry name" value="Tail-specific_protease"/>
</dbReference>
<dbReference type="EMBL" id="CP028923">
    <property type="protein sequence ID" value="QCK16559.1"/>
    <property type="molecule type" value="Genomic_DNA"/>
</dbReference>
<dbReference type="Pfam" id="PF03572">
    <property type="entry name" value="Peptidase_S41"/>
    <property type="match status" value="1"/>
</dbReference>
<keyword evidence="3" id="KW-1185">Reference proteome</keyword>
<evidence type="ECO:0000313" key="2">
    <source>
        <dbReference type="EMBL" id="QCK16559.1"/>
    </source>
</evidence>
<name>A0A4D7JL01_9BACT</name>
<dbReference type="InterPro" id="IPR029045">
    <property type="entry name" value="ClpP/crotonase-like_dom_sf"/>
</dbReference>
<dbReference type="OrthoDB" id="9812068at2"/>
<dbReference type="RefSeq" id="WP_137092150.1">
    <property type="nucleotide sequence ID" value="NZ_CP028923.1"/>
</dbReference>